<dbReference type="NCBIfam" id="TIGR02937">
    <property type="entry name" value="sigma70-ECF"/>
    <property type="match status" value="1"/>
</dbReference>
<accession>A0A917ESY0</accession>
<comment type="caution">
    <text evidence="8">The sequence shown here is derived from an EMBL/GenBank/DDBJ whole genome shotgun (WGS) entry which is preliminary data.</text>
</comment>
<keyword evidence="2" id="KW-0805">Transcription regulation</keyword>
<feature type="domain" description="RNA polymerase sigma factor 70 region 4 type 2" evidence="7">
    <location>
        <begin position="103"/>
        <end position="152"/>
    </location>
</feature>
<keyword evidence="9" id="KW-1185">Reference proteome</keyword>
<dbReference type="EMBL" id="BMFK01000002">
    <property type="protein sequence ID" value="GGE76399.1"/>
    <property type="molecule type" value="Genomic_DNA"/>
</dbReference>
<dbReference type="InterPro" id="IPR013324">
    <property type="entry name" value="RNA_pol_sigma_r3/r4-like"/>
</dbReference>
<dbReference type="PANTHER" id="PTHR43133:SF8">
    <property type="entry name" value="RNA POLYMERASE SIGMA FACTOR HI_1459-RELATED"/>
    <property type="match status" value="1"/>
</dbReference>
<reference evidence="8" key="2">
    <citation type="submission" date="2020-09" db="EMBL/GenBank/DDBJ databases">
        <authorList>
            <person name="Sun Q."/>
            <person name="Zhou Y."/>
        </authorList>
    </citation>
    <scope>NUCLEOTIDE SEQUENCE</scope>
    <source>
        <strain evidence="8">CGMCC 1.12698</strain>
    </source>
</reference>
<sequence length="167" mass="19569">MAKGKIEDILQAQAKVLYKYFLKLGVPHSDAEDIVQDTLYKTLVSIETMIVTNVKAWMFKVGLNVYHDYVRKKKRIDTVPIEVCQLIGSKAIEEELLQAELQEEIRAVFETMHVTYKHVLLLKYDYDLSYREIAQVLDMSEDVVRTTLYRARNVFKERYEVMKNGRG</sequence>
<evidence type="ECO:0000256" key="1">
    <source>
        <dbReference type="ARBA" id="ARBA00010641"/>
    </source>
</evidence>
<keyword evidence="5" id="KW-0804">Transcription</keyword>
<dbReference type="PANTHER" id="PTHR43133">
    <property type="entry name" value="RNA POLYMERASE ECF-TYPE SIGMA FACTO"/>
    <property type="match status" value="1"/>
</dbReference>
<feature type="domain" description="RNA polymerase sigma-70 region 2" evidence="6">
    <location>
        <begin position="15"/>
        <end position="75"/>
    </location>
</feature>
<proteinExistence type="inferred from homology"/>
<dbReference type="Gene3D" id="1.10.10.10">
    <property type="entry name" value="Winged helix-like DNA-binding domain superfamily/Winged helix DNA-binding domain"/>
    <property type="match status" value="1"/>
</dbReference>
<dbReference type="AlphaFoldDB" id="A0A917ESY0"/>
<dbReference type="SUPFAM" id="SSF88946">
    <property type="entry name" value="Sigma2 domain of RNA polymerase sigma factors"/>
    <property type="match status" value="1"/>
</dbReference>
<dbReference type="GO" id="GO:0000428">
    <property type="term" value="C:DNA-directed RNA polymerase complex"/>
    <property type="evidence" value="ECO:0007669"/>
    <property type="project" value="UniProtKB-KW"/>
</dbReference>
<dbReference type="GO" id="GO:0003677">
    <property type="term" value="F:DNA binding"/>
    <property type="evidence" value="ECO:0007669"/>
    <property type="project" value="UniProtKB-KW"/>
</dbReference>
<gene>
    <name evidence="8" type="ORF">GCM10007140_27660</name>
</gene>
<dbReference type="Proteomes" id="UP000605259">
    <property type="component" value="Unassembled WGS sequence"/>
</dbReference>
<dbReference type="InterPro" id="IPR036388">
    <property type="entry name" value="WH-like_DNA-bd_sf"/>
</dbReference>
<dbReference type="Pfam" id="PF04542">
    <property type="entry name" value="Sigma70_r2"/>
    <property type="match status" value="1"/>
</dbReference>
<reference evidence="8" key="1">
    <citation type="journal article" date="2014" name="Int. J. Syst. Evol. Microbiol.">
        <title>Complete genome sequence of Corynebacterium casei LMG S-19264T (=DSM 44701T), isolated from a smear-ripened cheese.</title>
        <authorList>
            <consortium name="US DOE Joint Genome Institute (JGI-PGF)"/>
            <person name="Walter F."/>
            <person name="Albersmeier A."/>
            <person name="Kalinowski J."/>
            <person name="Ruckert C."/>
        </authorList>
    </citation>
    <scope>NUCLEOTIDE SEQUENCE</scope>
    <source>
        <strain evidence="8">CGMCC 1.12698</strain>
    </source>
</reference>
<protein>
    <submittedName>
        <fullName evidence="8">DNA-directed RNA polymerase sigma-70 factor</fullName>
    </submittedName>
</protein>
<evidence type="ECO:0000256" key="4">
    <source>
        <dbReference type="ARBA" id="ARBA00023125"/>
    </source>
</evidence>
<dbReference type="InterPro" id="IPR013249">
    <property type="entry name" value="RNA_pol_sigma70_r4_t2"/>
</dbReference>
<dbReference type="Pfam" id="PF08281">
    <property type="entry name" value="Sigma70_r4_2"/>
    <property type="match status" value="1"/>
</dbReference>
<dbReference type="CDD" id="cd06171">
    <property type="entry name" value="Sigma70_r4"/>
    <property type="match status" value="1"/>
</dbReference>
<keyword evidence="4" id="KW-0238">DNA-binding</keyword>
<dbReference type="GO" id="GO:0006352">
    <property type="term" value="P:DNA-templated transcription initiation"/>
    <property type="evidence" value="ECO:0007669"/>
    <property type="project" value="InterPro"/>
</dbReference>
<evidence type="ECO:0000259" key="7">
    <source>
        <dbReference type="Pfam" id="PF08281"/>
    </source>
</evidence>
<evidence type="ECO:0000256" key="2">
    <source>
        <dbReference type="ARBA" id="ARBA00023015"/>
    </source>
</evidence>
<name>A0A917ESY0_9BACI</name>
<evidence type="ECO:0000313" key="8">
    <source>
        <dbReference type="EMBL" id="GGE76399.1"/>
    </source>
</evidence>
<evidence type="ECO:0000313" key="9">
    <source>
        <dbReference type="Proteomes" id="UP000605259"/>
    </source>
</evidence>
<dbReference type="Gene3D" id="1.10.1740.10">
    <property type="match status" value="1"/>
</dbReference>
<dbReference type="InterPro" id="IPR014284">
    <property type="entry name" value="RNA_pol_sigma-70_dom"/>
</dbReference>
<evidence type="ECO:0000256" key="5">
    <source>
        <dbReference type="ARBA" id="ARBA00023163"/>
    </source>
</evidence>
<dbReference type="InterPro" id="IPR039425">
    <property type="entry name" value="RNA_pol_sigma-70-like"/>
</dbReference>
<dbReference type="InterPro" id="IPR013325">
    <property type="entry name" value="RNA_pol_sigma_r2"/>
</dbReference>
<evidence type="ECO:0000259" key="6">
    <source>
        <dbReference type="Pfam" id="PF04542"/>
    </source>
</evidence>
<dbReference type="InterPro" id="IPR007627">
    <property type="entry name" value="RNA_pol_sigma70_r2"/>
</dbReference>
<keyword evidence="8" id="KW-0240">DNA-directed RNA polymerase</keyword>
<dbReference type="RefSeq" id="WP_188389069.1">
    <property type="nucleotide sequence ID" value="NZ_BMFK01000002.1"/>
</dbReference>
<dbReference type="GO" id="GO:0016987">
    <property type="term" value="F:sigma factor activity"/>
    <property type="evidence" value="ECO:0007669"/>
    <property type="project" value="UniProtKB-KW"/>
</dbReference>
<organism evidence="8 9">
    <name type="scientific">Priestia taiwanensis</name>
    <dbReference type="NCBI Taxonomy" id="1347902"/>
    <lineage>
        <taxon>Bacteria</taxon>
        <taxon>Bacillati</taxon>
        <taxon>Bacillota</taxon>
        <taxon>Bacilli</taxon>
        <taxon>Bacillales</taxon>
        <taxon>Bacillaceae</taxon>
        <taxon>Priestia</taxon>
    </lineage>
</organism>
<comment type="similarity">
    <text evidence="1">Belongs to the sigma-70 factor family. ECF subfamily.</text>
</comment>
<evidence type="ECO:0000256" key="3">
    <source>
        <dbReference type="ARBA" id="ARBA00023082"/>
    </source>
</evidence>
<dbReference type="SUPFAM" id="SSF88659">
    <property type="entry name" value="Sigma3 and sigma4 domains of RNA polymerase sigma factors"/>
    <property type="match status" value="1"/>
</dbReference>
<keyword evidence="3" id="KW-0731">Sigma factor</keyword>